<reference evidence="3 4" key="1">
    <citation type="submission" date="2018-04" db="EMBL/GenBank/DDBJ databases">
        <title>Genomic Encyclopedia of Type Strains, Phase IV (KMG-IV): sequencing the most valuable type-strain genomes for metagenomic binning, comparative biology and taxonomic classification.</title>
        <authorList>
            <person name="Goeker M."/>
        </authorList>
    </citation>
    <scope>NUCLEOTIDE SEQUENCE [LARGE SCALE GENOMIC DNA]</scope>
    <source>
        <strain evidence="3 4">DSM 7138</strain>
    </source>
</reference>
<accession>A0A2T5AKB5</accession>
<feature type="signal peptide" evidence="2">
    <location>
        <begin position="1"/>
        <end position="27"/>
    </location>
</feature>
<name>A0A2T5AKB5_MYCDI</name>
<keyword evidence="4" id="KW-1185">Reference proteome</keyword>
<gene>
    <name evidence="3" type="ORF">C7449_11410</name>
</gene>
<proteinExistence type="predicted"/>
<comment type="caution">
    <text evidence="3">The sequence shown here is derived from an EMBL/GenBank/DDBJ whole genome shotgun (WGS) entry which is preliminary data.</text>
</comment>
<evidence type="ECO:0000256" key="2">
    <source>
        <dbReference type="SAM" id="SignalP"/>
    </source>
</evidence>
<sequence length="98" mass="10491">MFRCISLAFAGATGLAAILMPVPDASAMPPTIATQFAGAGILTVGGACNAYSCRNYSGVYWMPYYVGTGPTGLERRPKSRRQESPEQRQIWRAASSLT</sequence>
<organism evidence="3 4">
    <name type="scientific">Mycoplana dimorpha</name>
    <dbReference type="NCBI Taxonomy" id="28320"/>
    <lineage>
        <taxon>Bacteria</taxon>
        <taxon>Pseudomonadati</taxon>
        <taxon>Pseudomonadota</taxon>
        <taxon>Alphaproteobacteria</taxon>
        <taxon>Hyphomicrobiales</taxon>
        <taxon>Rhizobiaceae</taxon>
        <taxon>Mycoplana</taxon>
    </lineage>
</organism>
<dbReference type="AlphaFoldDB" id="A0A2T5AKB5"/>
<feature type="compositionally biased region" description="Basic and acidic residues" evidence="1">
    <location>
        <begin position="73"/>
        <end position="86"/>
    </location>
</feature>
<dbReference type="Proteomes" id="UP000241247">
    <property type="component" value="Unassembled WGS sequence"/>
</dbReference>
<evidence type="ECO:0000313" key="3">
    <source>
        <dbReference type="EMBL" id="PTM87164.1"/>
    </source>
</evidence>
<evidence type="ECO:0000256" key="1">
    <source>
        <dbReference type="SAM" id="MobiDB-lite"/>
    </source>
</evidence>
<dbReference type="EMBL" id="PZZZ01000014">
    <property type="protein sequence ID" value="PTM87164.1"/>
    <property type="molecule type" value="Genomic_DNA"/>
</dbReference>
<protein>
    <submittedName>
        <fullName evidence="3">Uncharacterized protein</fullName>
    </submittedName>
</protein>
<evidence type="ECO:0000313" key="4">
    <source>
        <dbReference type="Proteomes" id="UP000241247"/>
    </source>
</evidence>
<feature type="chain" id="PRO_5015482131" evidence="2">
    <location>
        <begin position="28"/>
        <end position="98"/>
    </location>
</feature>
<keyword evidence="2" id="KW-0732">Signal</keyword>
<feature type="region of interest" description="Disordered" evidence="1">
    <location>
        <begin position="69"/>
        <end position="98"/>
    </location>
</feature>